<evidence type="ECO:0000259" key="3">
    <source>
        <dbReference type="PROSITE" id="PS50930"/>
    </source>
</evidence>
<dbReference type="Gene3D" id="2.20.25.10">
    <property type="match status" value="1"/>
</dbReference>
<feature type="domain" description="Response regulatory" evidence="2">
    <location>
        <begin position="4"/>
        <end position="118"/>
    </location>
</feature>
<dbReference type="EMBL" id="CP141615">
    <property type="protein sequence ID" value="WRP17967.1"/>
    <property type="molecule type" value="Genomic_DNA"/>
</dbReference>
<evidence type="ECO:0000313" key="5">
    <source>
        <dbReference type="Proteomes" id="UP001332192"/>
    </source>
</evidence>
<feature type="domain" description="HTH LytTR-type" evidence="3">
    <location>
        <begin position="134"/>
        <end position="240"/>
    </location>
</feature>
<dbReference type="RefSeq" id="WP_324717238.1">
    <property type="nucleotide sequence ID" value="NZ_CP141615.1"/>
</dbReference>
<dbReference type="Pfam" id="PF00072">
    <property type="entry name" value="Response_reg"/>
    <property type="match status" value="1"/>
</dbReference>
<reference evidence="4 5" key="1">
    <citation type="journal article" date="2024" name="Front. Microbiol.">
        <title>Novel thermophilic genera Geochorda gen. nov. and Carboxydochorda gen. nov. from the deep terrestrial subsurface reveal the ecophysiological diversity in the class Limnochordia.</title>
        <authorList>
            <person name="Karnachuk O.V."/>
            <person name="Lukina A.P."/>
            <person name="Avakyan M.R."/>
            <person name="Kadnikov V.V."/>
            <person name="Begmatov S."/>
            <person name="Beletsky A.V."/>
            <person name="Vlasova K.G."/>
            <person name="Novikov A.A."/>
            <person name="Shcherbakova V.A."/>
            <person name="Mardanov A.V."/>
            <person name="Ravin N.V."/>
        </authorList>
    </citation>
    <scope>NUCLEOTIDE SEQUENCE [LARGE SCALE GENOMIC DNA]</scope>
    <source>
        <strain evidence="4 5">L945</strain>
    </source>
</reference>
<evidence type="ECO:0000259" key="2">
    <source>
        <dbReference type="PROSITE" id="PS50110"/>
    </source>
</evidence>
<accession>A0ABZ1BYU6</accession>
<sequence length="240" mass="27111">MGLSALIVDDEQPARLELAHLLQQVTPVDTLDEAGTMVDALARLQEKRYDLVFLDIRMPGVSGLEAMQVINRLPDPPPVIFVTAYDEHALAAFEVGARDYLLKPVSEARLRLTLGRLLDRRRENGLARVAHDRLPVEQEGHTRLVRVADIRFIHVRGHTVYVRTFDAEWASRASLAELADRLAPQGFVRVHRAYLVNPEHVLEVHPFFAGTYILRMDDRGNSEVPVSRSSARLVREIFGL</sequence>
<protein>
    <submittedName>
        <fullName evidence="4">Response regulator</fullName>
    </submittedName>
</protein>
<feature type="modified residue" description="4-aspartylphosphate" evidence="1">
    <location>
        <position position="55"/>
    </location>
</feature>
<dbReference type="InterPro" id="IPR011006">
    <property type="entry name" value="CheY-like_superfamily"/>
</dbReference>
<keyword evidence="1" id="KW-0597">Phosphoprotein</keyword>
<evidence type="ECO:0000313" key="4">
    <source>
        <dbReference type="EMBL" id="WRP17967.1"/>
    </source>
</evidence>
<dbReference type="InterPro" id="IPR046947">
    <property type="entry name" value="LytR-like"/>
</dbReference>
<name>A0ABZ1BYU6_9FIRM</name>
<keyword evidence="5" id="KW-1185">Reference proteome</keyword>
<dbReference type="Gene3D" id="3.40.50.2300">
    <property type="match status" value="1"/>
</dbReference>
<dbReference type="SUPFAM" id="SSF52172">
    <property type="entry name" value="CheY-like"/>
    <property type="match status" value="1"/>
</dbReference>
<dbReference type="PANTHER" id="PTHR37299:SF1">
    <property type="entry name" value="STAGE 0 SPORULATION PROTEIN A HOMOLOG"/>
    <property type="match status" value="1"/>
</dbReference>
<gene>
    <name evidence="4" type="ORF">U7230_02845</name>
</gene>
<organism evidence="4 5">
    <name type="scientific">Carboxydichorda subterranea</name>
    <dbReference type="NCBI Taxonomy" id="3109565"/>
    <lineage>
        <taxon>Bacteria</taxon>
        <taxon>Bacillati</taxon>
        <taxon>Bacillota</taxon>
        <taxon>Limnochordia</taxon>
        <taxon>Limnochordales</taxon>
        <taxon>Geochordaceae</taxon>
        <taxon>Carboxydichorda</taxon>
    </lineage>
</organism>
<dbReference type="Pfam" id="PF04397">
    <property type="entry name" value="LytTR"/>
    <property type="match status" value="1"/>
</dbReference>
<dbReference type="Proteomes" id="UP001332192">
    <property type="component" value="Chromosome"/>
</dbReference>
<dbReference type="PROSITE" id="PS50110">
    <property type="entry name" value="RESPONSE_REGULATORY"/>
    <property type="match status" value="1"/>
</dbReference>
<dbReference type="SMART" id="SM00448">
    <property type="entry name" value="REC"/>
    <property type="match status" value="1"/>
</dbReference>
<dbReference type="PANTHER" id="PTHR37299">
    <property type="entry name" value="TRANSCRIPTIONAL REGULATOR-RELATED"/>
    <property type="match status" value="1"/>
</dbReference>
<dbReference type="PROSITE" id="PS50930">
    <property type="entry name" value="HTH_LYTTR"/>
    <property type="match status" value="1"/>
</dbReference>
<dbReference type="Gene3D" id="2.40.50.40">
    <property type="match status" value="1"/>
</dbReference>
<dbReference type="InterPro" id="IPR007492">
    <property type="entry name" value="LytTR_DNA-bd_dom"/>
</dbReference>
<dbReference type="InterPro" id="IPR001789">
    <property type="entry name" value="Sig_transdc_resp-reg_receiver"/>
</dbReference>
<evidence type="ECO:0000256" key="1">
    <source>
        <dbReference type="PROSITE-ProRule" id="PRU00169"/>
    </source>
</evidence>
<proteinExistence type="predicted"/>
<dbReference type="SMART" id="SM00850">
    <property type="entry name" value="LytTR"/>
    <property type="match status" value="1"/>
</dbReference>